<comment type="similarity">
    <text evidence="2">Belongs to the ABC-4 integral membrane protein family. LolC/E subfamily.</text>
</comment>
<organism evidence="10 11">
    <name type="scientific">Haloplasma contractile SSD-17B</name>
    <dbReference type="NCBI Taxonomy" id="1033810"/>
    <lineage>
        <taxon>Bacteria</taxon>
        <taxon>Bacillati</taxon>
        <taxon>Mycoplasmatota</taxon>
        <taxon>Mollicutes</taxon>
        <taxon>Haloplasmatales</taxon>
        <taxon>Haloplasmataceae</taxon>
        <taxon>Haloplasma</taxon>
    </lineage>
</organism>
<dbReference type="Proteomes" id="UP000005707">
    <property type="component" value="Unassembled WGS sequence"/>
</dbReference>
<dbReference type="InterPro" id="IPR003838">
    <property type="entry name" value="ABC3_permease_C"/>
</dbReference>
<feature type="transmembrane region" description="Helical" evidence="7">
    <location>
        <begin position="20"/>
        <end position="43"/>
    </location>
</feature>
<dbReference type="Pfam" id="PF12704">
    <property type="entry name" value="MacB_PCD"/>
    <property type="match status" value="2"/>
</dbReference>
<feature type="domain" description="ABC3 transporter permease C-terminal" evidence="8">
    <location>
        <begin position="256"/>
        <end position="377"/>
    </location>
</feature>
<feature type="transmembrane region" description="Helical" evidence="7">
    <location>
        <begin position="254"/>
        <end position="273"/>
    </location>
</feature>
<feature type="transmembrane region" description="Helical" evidence="7">
    <location>
        <begin position="474"/>
        <end position="494"/>
    </location>
</feature>
<evidence type="ECO:0000256" key="3">
    <source>
        <dbReference type="ARBA" id="ARBA00022475"/>
    </source>
</evidence>
<evidence type="ECO:0000256" key="1">
    <source>
        <dbReference type="ARBA" id="ARBA00004651"/>
    </source>
</evidence>
<dbReference type="InParanoid" id="U2EAK9"/>
<evidence type="ECO:0000256" key="2">
    <source>
        <dbReference type="ARBA" id="ARBA00005236"/>
    </source>
</evidence>
<feature type="transmembrane region" description="Helical" evidence="7">
    <location>
        <begin position="395"/>
        <end position="412"/>
    </location>
</feature>
<dbReference type="PANTHER" id="PTHR30489">
    <property type="entry name" value="LIPOPROTEIN-RELEASING SYSTEM TRANSMEMBRANE PROTEIN LOLE"/>
    <property type="match status" value="1"/>
</dbReference>
<evidence type="ECO:0000256" key="5">
    <source>
        <dbReference type="ARBA" id="ARBA00022989"/>
    </source>
</evidence>
<evidence type="ECO:0000259" key="8">
    <source>
        <dbReference type="Pfam" id="PF02687"/>
    </source>
</evidence>
<sequence>MKIIFKFILRNIKEKKLRSLLIWFSITLSTALFLATLAIPGTIENVFIEQFSKYTGSSEIMVQSNPRSDMEPFFTVRELEELDNQIEYSIGVVESHGVYEDHEKNKIKVFVGGFTLGSLETIHGISTNQSANFTGNQVIIGKGEARAFNLKVSDTVELFINGNNHEFIIYDIVSEEGLFNYDGDTMSAVVPKETLASIHAHSGNVNRLYVKTIDPNDTREVIDELSILYDEYIVGTTVSTSAIEGSMSVITSSFSLMLVLVIFISVFIIYTAFKVISMERLPMIGTFRSIGATRKMTDLILLGESIFYGLIGGITGCFLGYGILRVMVIGINSAFQGSTIDLELAMEFHHVLIAFLSALVLSIISAIIPIIKVSKIPVRDIVLNNIRQITNRGKIRLVVSLLLIFIPLLVMITESFNASIGLAVLYMISIGVGIVMSVPFVTLVLGYMFEKVNTFLFGNEGTIAAKNLRDNKNIINNITLLTIGIASLIMINVASNSVAAEVGSLFDDAKFELAVTHPKGNEHFITELEDLDVVDGAYGVYLAPPTKIKEHNDYVTNIWGIDSGFFNYWNFEIITDDQEQFLIDFESGRNVILPLMMKNKYSIEKGDTITLEFHRQDTTYTVAGFVNSLMNNGDFILLPNTYITQDADVDYMQDVYIKTNDFDHLVEIIENDYVKDNVSYFSMEKLRDDNMKSNESIFTMLLGFSVITMIIGIFGIFNNFVVSFIGRRKSLAMYRSIGMSKKQLLKMLLIESFTGGFIGGITGIAGGYIFVIVMSYIMKAINIPIDMHLTPGLFIAGFFSGILLSLLSSLLPAIRSSKREIIEAIKFE</sequence>
<comment type="subcellular location">
    <subcellularLocation>
        <location evidence="1">Cell membrane</location>
        <topology evidence="1">Multi-pass membrane protein</topology>
    </subcellularLocation>
</comment>
<keyword evidence="4 7" id="KW-0812">Transmembrane</keyword>
<reference evidence="10 11" key="2">
    <citation type="journal article" date="2013" name="PLoS ONE">
        <title>INDIGO - INtegrated Data Warehouse of MIcrobial GenOmes with Examples from the Red Sea Extremophiles.</title>
        <authorList>
            <person name="Alam I."/>
            <person name="Antunes A."/>
            <person name="Kamau A.A."/>
            <person name="Ba Alawi W."/>
            <person name="Kalkatawi M."/>
            <person name="Stingl U."/>
            <person name="Bajic V.B."/>
        </authorList>
    </citation>
    <scope>NUCLEOTIDE SEQUENCE [LARGE SCALE GENOMIC DNA]</scope>
    <source>
        <strain evidence="10 11">SSD-17B</strain>
    </source>
</reference>
<feature type="transmembrane region" description="Helical" evidence="7">
    <location>
        <begin position="351"/>
        <end position="374"/>
    </location>
</feature>
<dbReference type="InterPro" id="IPR051447">
    <property type="entry name" value="Lipoprotein-release_system"/>
</dbReference>
<dbReference type="PANTHER" id="PTHR30489:SF0">
    <property type="entry name" value="LIPOPROTEIN-RELEASING SYSTEM TRANSMEMBRANE PROTEIN LOLE"/>
    <property type="match status" value="1"/>
</dbReference>
<keyword evidence="6 7" id="KW-0472">Membrane</keyword>
<keyword evidence="3" id="KW-1003">Cell membrane</keyword>
<feature type="transmembrane region" description="Helical" evidence="7">
    <location>
        <begin position="306"/>
        <end position="331"/>
    </location>
</feature>
<gene>
    <name evidence="10" type="ORF">HLPCO_001665</name>
</gene>
<feature type="transmembrane region" description="Helical" evidence="7">
    <location>
        <begin position="424"/>
        <end position="449"/>
    </location>
</feature>
<feature type="domain" description="ABC3 transporter permease C-terminal" evidence="8">
    <location>
        <begin position="704"/>
        <end position="820"/>
    </location>
</feature>
<evidence type="ECO:0000256" key="6">
    <source>
        <dbReference type="ARBA" id="ARBA00023136"/>
    </source>
</evidence>
<feature type="transmembrane region" description="Helical" evidence="7">
    <location>
        <begin position="747"/>
        <end position="777"/>
    </location>
</feature>
<feature type="transmembrane region" description="Helical" evidence="7">
    <location>
        <begin position="697"/>
        <end position="726"/>
    </location>
</feature>
<protein>
    <submittedName>
        <fullName evidence="10">ABC-type transporter permease component protein</fullName>
    </submittedName>
</protein>
<evidence type="ECO:0000313" key="11">
    <source>
        <dbReference type="Proteomes" id="UP000005707"/>
    </source>
</evidence>
<dbReference type="AlphaFoldDB" id="U2EAK9"/>
<dbReference type="GO" id="GO:0098797">
    <property type="term" value="C:plasma membrane protein complex"/>
    <property type="evidence" value="ECO:0007669"/>
    <property type="project" value="TreeGrafter"/>
</dbReference>
<keyword evidence="5 7" id="KW-1133">Transmembrane helix</keyword>
<dbReference type="InterPro" id="IPR025857">
    <property type="entry name" value="MacB_PCD"/>
</dbReference>
<dbReference type="RefSeq" id="WP_008825137.1">
    <property type="nucleotide sequence ID" value="NZ_AFNU02000005.1"/>
</dbReference>
<comment type="caution">
    <text evidence="10">The sequence shown here is derived from an EMBL/GenBank/DDBJ whole genome shotgun (WGS) entry which is preliminary data.</text>
</comment>
<accession>U2EAK9</accession>
<dbReference type="OrthoDB" id="1711021at2"/>
<dbReference type="GO" id="GO:0044874">
    <property type="term" value="P:lipoprotein localization to outer membrane"/>
    <property type="evidence" value="ECO:0007669"/>
    <property type="project" value="TreeGrafter"/>
</dbReference>
<evidence type="ECO:0000313" key="10">
    <source>
        <dbReference type="EMBL" id="ERJ12138.1"/>
    </source>
</evidence>
<evidence type="ECO:0000256" key="7">
    <source>
        <dbReference type="SAM" id="Phobius"/>
    </source>
</evidence>
<name>U2EAK9_9MOLU</name>
<keyword evidence="11" id="KW-1185">Reference proteome</keyword>
<feature type="transmembrane region" description="Helical" evidence="7">
    <location>
        <begin position="789"/>
        <end position="811"/>
    </location>
</feature>
<feature type="domain" description="MacB-like periplasmic core" evidence="9">
    <location>
        <begin position="480"/>
        <end position="662"/>
    </location>
</feature>
<reference evidence="10 11" key="1">
    <citation type="journal article" date="2011" name="J. Bacteriol.">
        <title>Genome sequence of Haloplasma contractile, an unusual contractile bacterium from a deep-sea anoxic brine lake.</title>
        <authorList>
            <person name="Antunes A."/>
            <person name="Alam I."/>
            <person name="El Dorry H."/>
            <person name="Siam R."/>
            <person name="Robertson A."/>
            <person name="Bajic V.B."/>
            <person name="Stingl U."/>
        </authorList>
    </citation>
    <scope>NUCLEOTIDE SEQUENCE [LARGE SCALE GENOMIC DNA]</scope>
    <source>
        <strain evidence="10 11">SSD-17B</strain>
    </source>
</reference>
<dbReference type="EMBL" id="AFNU02000005">
    <property type="protein sequence ID" value="ERJ12138.1"/>
    <property type="molecule type" value="Genomic_DNA"/>
</dbReference>
<feature type="domain" description="MacB-like periplasmic core" evidence="9">
    <location>
        <begin position="19"/>
        <end position="225"/>
    </location>
</feature>
<evidence type="ECO:0000259" key="9">
    <source>
        <dbReference type="Pfam" id="PF12704"/>
    </source>
</evidence>
<evidence type="ECO:0000256" key="4">
    <source>
        <dbReference type="ARBA" id="ARBA00022692"/>
    </source>
</evidence>
<proteinExistence type="inferred from homology"/>
<dbReference type="Pfam" id="PF02687">
    <property type="entry name" value="FtsX"/>
    <property type="match status" value="2"/>
</dbReference>
<dbReference type="eggNOG" id="COG0577">
    <property type="taxonomic scope" value="Bacteria"/>
</dbReference>
<dbReference type="STRING" id="1033810.HLPCO_001665"/>